<dbReference type="InterPro" id="IPR009057">
    <property type="entry name" value="Homeodomain-like_sf"/>
</dbReference>
<dbReference type="EMBL" id="FOBB01000001">
    <property type="protein sequence ID" value="SEK50164.1"/>
    <property type="molecule type" value="Genomic_DNA"/>
</dbReference>
<dbReference type="PROSITE" id="PS01124">
    <property type="entry name" value="HTH_ARAC_FAMILY_2"/>
    <property type="match status" value="1"/>
</dbReference>
<dbReference type="Proteomes" id="UP000198984">
    <property type="component" value="Unassembled WGS sequence"/>
</dbReference>
<evidence type="ECO:0000256" key="3">
    <source>
        <dbReference type="ARBA" id="ARBA00023163"/>
    </source>
</evidence>
<keyword evidence="6" id="KW-1185">Reference proteome</keyword>
<dbReference type="PANTHER" id="PTHR46796">
    <property type="entry name" value="HTH-TYPE TRANSCRIPTIONAL ACTIVATOR RHAS-RELATED"/>
    <property type="match status" value="1"/>
</dbReference>
<dbReference type="PANTHER" id="PTHR46796:SF13">
    <property type="entry name" value="HTH-TYPE TRANSCRIPTIONAL ACTIVATOR RHAS"/>
    <property type="match status" value="1"/>
</dbReference>
<dbReference type="OrthoDB" id="323290at2"/>
<evidence type="ECO:0000259" key="4">
    <source>
        <dbReference type="PROSITE" id="PS01124"/>
    </source>
</evidence>
<dbReference type="InterPro" id="IPR046532">
    <property type="entry name" value="DUF6597"/>
</dbReference>
<dbReference type="Gene3D" id="1.10.10.60">
    <property type="entry name" value="Homeodomain-like"/>
    <property type="match status" value="1"/>
</dbReference>
<name>A0A1H7HIR0_9BACT</name>
<dbReference type="SUPFAM" id="SSF46689">
    <property type="entry name" value="Homeodomain-like"/>
    <property type="match status" value="1"/>
</dbReference>
<evidence type="ECO:0000256" key="1">
    <source>
        <dbReference type="ARBA" id="ARBA00023015"/>
    </source>
</evidence>
<dbReference type="RefSeq" id="WP_089906398.1">
    <property type="nucleotide sequence ID" value="NZ_FOBB01000001.1"/>
</dbReference>
<dbReference type="GO" id="GO:0003700">
    <property type="term" value="F:DNA-binding transcription factor activity"/>
    <property type="evidence" value="ECO:0007669"/>
    <property type="project" value="InterPro"/>
</dbReference>
<keyword evidence="3" id="KW-0804">Transcription</keyword>
<reference evidence="5 6" key="1">
    <citation type="submission" date="2016-10" db="EMBL/GenBank/DDBJ databases">
        <authorList>
            <person name="de Groot N.N."/>
        </authorList>
    </citation>
    <scope>NUCLEOTIDE SEQUENCE [LARGE SCALE GENOMIC DNA]</scope>
    <source>
        <strain evidence="5 6">DSM 21039</strain>
    </source>
</reference>
<feature type="domain" description="HTH araC/xylS-type" evidence="4">
    <location>
        <begin position="156"/>
        <end position="258"/>
    </location>
</feature>
<evidence type="ECO:0000256" key="2">
    <source>
        <dbReference type="ARBA" id="ARBA00023125"/>
    </source>
</evidence>
<proteinExistence type="predicted"/>
<dbReference type="InterPro" id="IPR018060">
    <property type="entry name" value="HTH_AraC"/>
</dbReference>
<dbReference type="GO" id="GO:0043565">
    <property type="term" value="F:sequence-specific DNA binding"/>
    <property type="evidence" value="ECO:0007669"/>
    <property type="project" value="InterPro"/>
</dbReference>
<dbReference type="Pfam" id="PF12833">
    <property type="entry name" value="HTH_18"/>
    <property type="match status" value="1"/>
</dbReference>
<organism evidence="5 6">
    <name type="scientific">Chitinophaga rupis</name>
    <dbReference type="NCBI Taxonomy" id="573321"/>
    <lineage>
        <taxon>Bacteria</taxon>
        <taxon>Pseudomonadati</taxon>
        <taxon>Bacteroidota</taxon>
        <taxon>Chitinophagia</taxon>
        <taxon>Chitinophagales</taxon>
        <taxon>Chitinophagaceae</taxon>
        <taxon>Chitinophaga</taxon>
    </lineage>
</organism>
<evidence type="ECO:0000313" key="5">
    <source>
        <dbReference type="EMBL" id="SEK50164.1"/>
    </source>
</evidence>
<dbReference type="InterPro" id="IPR050204">
    <property type="entry name" value="AraC_XylS_family_regulators"/>
</dbReference>
<dbReference type="SMART" id="SM00342">
    <property type="entry name" value="HTH_ARAC"/>
    <property type="match status" value="1"/>
</dbReference>
<sequence>MQFQQIPPPDHLKAYIRTFWALESDAADDSSKSFRTMADGCPGLLFQQPEKGVIYQNDKQLPNIILYGQATTHAALSLKGQFSTIGIFFQPNALNAIFGLNAEALTDTCLNLDELAGEHGFSLLNQVSNAAGIYGQVEVICSYITALLRKQNRDADNAMQFALTSIIQSKGSVSLITLRETLQLSERSFERKFKQHVGIPPKLFSRIARFQASLEQLKRNQFDKLSDIAFENDYADQSHFIRSFKEFAGCSPFQYQKLGPEVIDNLTELLL</sequence>
<accession>A0A1H7HIR0</accession>
<protein>
    <submittedName>
        <fullName evidence="5">Helix-turn-helix domain-containing protein</fullName>
    </submittedName>
</protein>
<dbReference type="STRING" id="573321.SAMN04488505_101316"/>
<keyword evidence="1" id="KW-0805">Transcription regulation</keyword>
<dbReference type="Pfam" id="PF20240">
    <property type="entry name" value="DUF6597"/>
    <property type="match status" value="1"/>
</dbReference>
<evidence type="ECO:0000313" key="6">
    <source>
        <dbReference type="Proteomes" id="UP000198984"/>
    </source>
</evidence>
<dbReference type="AlphaFoldDB" id="A0A1H7HIR0"/>
<gene>
    <name evidence="5" type="ORF">SAMN04488505_101316</name>
</gene>
<keyword evidence="2" id="KW-0238">DNA-binding</keyword>